<comment type="similarity">
    <text evidence="1">Belongs to the UPF0261 family.</text>
</comment>
<name>A0A1H8VLK8_9GAMM</name>
<evidence type="ECO:0000256" key="1">
    <source>
        <dbReference type="HAMAP-Rule" id="MF_00677"/>
    </source>
</evidence>
<dbReference type="NCBIfam" id="NF002673">
    <property type="entry name" value="PRK02399.1-1"/>
    <property type="match status" value="1"/>
</dbReference>
<dbReference type="EMBL" id="FOEG01000013">
    <property type="protein sequence ID" value="SEP15748.1"/>
    <property type="molecule type" value="Genomic_DNA"/>
</dbReference>
<dbReference type="Pfam" id="PF23189">
    <property type="entry name" value="UPF0261_C"/>
    <property type="match status" value="1"/>
</dbReference>
<dbReference type="PIRSF" id="PIRSF033271">
    <property type="entry name" value="UCP033271"/>
    <property type="match status" value="1"/>
</dbReference>
<feature type="domain" description="UPF0261" evidence="3">
    <location>
        <begin position="180"/>
        <end position="397"/>
    </location>
</feature>
<protein>
    <recommendedName>
        <fullName evidence="1">UPF0261 protein SAMN04488052_11323</fullName>
    </recommendedName>
</protein>
<keyword evidence="5" id="KW-1185">Reference proteome</keyword>
<sequence>MTRKAYVIGTCDTKSAELRYACGLLRAAGVEAVLVDIGTRGDGGEADIRAADVAANHPDGQDAVFLNDRGQAVAAMGEALRRFITTRSDLGGVLGMGGSGGTAMIAPAMRELDVGVPKVLVSTVASGNVAPYVGPSDITMMPSVTDVAGINRISRQVLGNAANALAGMMSNRIPEDRGDKQAIGLSMFGVTTDCVNRVKDVLAADYDCLIFHATGTGGQSMEKLADSGMVAGVLDITTTEVCDLFMGGVFSAGEDRFDAIARTGVPYVGSCGALDMVNFGAPETVPAEYSGRTFYEHNPQITLMRTTPGENARMGRWIGEKLNRCNGPVRFLLPEGGVSLIDAPGQPFHDPEADAALFQALEETVQQTADRQLIRYPHNINDPEFSQALVDHFRAVMTAR</sequence>
<dbReference type="HAMAP" id="MF_00677">
    <property type="entry name" value="UPF0261"/>
    <property type="match status" value="1"/>
</dbReference>
<dbReference type="PANTHER" id="PTHR31862">
    <property type="entry name" value="UPF0261 DOMAIN PROTEIN (AFU_ORTHOLOGUE AFUA_1G10120)"/>
    <property type="match status" value="1"/>
</dbReference>
<proteinExistence type="inferred from homology"/>
<evidence type="ECO:0000313" key="5">
    <source>
        <dbReference type="Proteomes" id="UP000199657"/>
    </source>
</evidence>
<dbReference type="InterPro" id="IPR056778">
    <property type="entry name" value="UPF0261_C"/>
</dbReference>
<dbReference type="STRING" id="406100.SAMN04488052_11323"/>
<dbReference type="CDD" id="cd15488">
    <property type="entry name" value="Tm-1-like"/>
    <property type="match status" value="1"/>
</dbReference>
<dbReference type="Pfam" id="PF06792">
    <property type="entry name" value="UPF0261"/>
    <property type="match status" value="1"/>
</dbReference>
<dbReference type="Gene3D" id="3.40.50.12020">
    <property type="entry name" value="Uncharacterised protein family UPF0261, NN domain"/>
    <property type="match status" value="1"/>
</dbReference>
<dbReference type="AlphaFoldDB" id="A0A1H8VLK8"/>
<reference evidence="4 5" key="1">
    <citation type="submission" date="2016-10" db="EMBL/GenBank/DDBJ databases">
        <authorList>
            <person name="de Groot N.N."/>
        </authorList>
    </citation>
    <scope>NUCLEOTIDE SEQUENCE [LARGE SCALE GENOMIC DNA]</scope>
    <source>
        <strain evidence="4 5">CGMCC 1.6291</strain>
    </source>
</reference>
<dbReference type="NCBIfam" id="NF002674">
    <property type="entry name" value="PRK02399.1-2"/>
    <property type="match status" value="1"/>
</dbReference>
<dbReference type="PANTHER" id="PTHR31862:SF1">
    <property type="entry name" value="UPF0261 DOMAIN PROTEIN (AFU_ORTHOLOGUE AFUA_1G10120)"/>
    <property type="match status" value="1"/>
</dbReference>
<evidence type="ECO:0000259" key="3">
    <source>
        <dbReference type="Pfam" id="PF23189"/>
    </source>
</evidence>
<dbReference type="InterPro" id="IPR051353">
    <property type="entry name" value="Tobamovirus_resist_UPF0261"/>
</dbReference>
<dbReference type="Gene3D" id="3.40.50.12030">
    <property type="entry name" value="Uncharacterised protein family UPF0261, NC domain"/>
    <property type="match status" value="1"/>
</dbReference>
<dbReference type="OrthoDB" id="9776369at2"/>
<dbReference type="Proteomes" id="UP000199657">
    <property type="component" value="Unassembled WGS sequence"/>
</dbReference>
<organism evidence="4 5">
    <name type="scientific">Aquisalimonas asiatica</name>
    <dbReference type="NCBI Taxonomy" id="406100"/>
    <lineage>
        <taxon>Bacteria</taxon>
        <taxon>Pseudomonadati</taxon>
        <taxon>Pseudomonadota</taxon>
        <taxon>Gammaproteobacteria</taxon>
        <taxon>Chromatiales</taxon>
        <taxon>Ectothiorhodospiraceae</taxon>
        <taxon>Aquisalimonas</taxon>
    </lineage>
</organism>
<accession>A0A1H8VLK8</accession>
<dbReference type="InterPro" id="IPR044122">
    <property type="entry name" value="UPF0261_N"/>
</dbReference>
<dbReference type="InterPro" id="IPR008322">
    <property type="entry name" value="UPF0261"/>
</dbReference>
<evidence type="ECO:0000259" key="2">
    <source>
        <dbReference type="Pfam" id="PF06792"/>
    </source>
</evidence>
<feature type="domain" description="UPF0261" evidence="2">
    <location>
        <begin position="5"/>
        <end position="172"/>
    </location>
</feature>
<gene>
    <name evidence="4" type="ORF">SAMN04488052_11323</name>
</gene>
<evidence type="ECO:0000313" key="4">
    <source>
        <dbReference type="EMBL" id="SEP15748.1"/>
    </source>
</evidence>
<dbReference type="RefSeq" id="WP_091646179.1">
    <property type="nucleotide sequence ID" value="NZ_FOEG01000013.1"/>
</dbReference>